<evidence type="ECO:0000313" key="3">
    <source>
        <dbReference type="Proteomes" id="UP000781958"/>
    </source>
</evidence>
<protein>
    <submittedName>
        <fullName evidence="2">Uncharacterized protein</fullName>
    </submittedName>
</protein>
<dbReference type="Proteomes" id="UP000781958">
    <property type="component" value="Unassembled WGS sequence"/>
</dbReference>
<organism evidence="2 3">
    <name type="scientific">Azospirillum rugosum</name>
    <dbReference type="NCBI Taxonomy" id="416170"/>
    <lineage>
        <taxon>Bacteria</taxon>
        <taxon>Pseudomonadati</taxon>
        <taxon>Pseudomonadota</taxon>
        <taxon>Alphaproteobacteria</taxon>
        <taxon>Rhodospirillales</taxon>
        <taxon>Azospirillaceae</taxon>
        <taxon>Azospirillum</taxon>
    </lineage>
</organism>
<sequence length="45" mass="5196">MGKSRHIVPGHPEWLYRRAMIMNRRCPDAMPTPDPIRLPDTTAIP</sequence>
<reference evidence="2 3" key="1">
    <citation type="submission" date="2021-03" db="EMBL/GenBank/DDBJ databases">
        <title>Genomic Encyclopedia of Type Strains, Phase III (KMG-III): the genomes of soil and plant-associated and newly described type strains.</title>
        <authorList>
            <person name="Whitman W."/>
        </authorList>
    </citation>
    <scope>NUCLEOTIDE SEQUENCE [LARGE SCALE GENOMIC DNA]</scope>
    <source>
        <strain evidence="2 3">IMMIB AFH-6</strain>
    </source>
</reference>
<gene>
    <name evidence="2" type="ORF">J2851_002577</name>
</gene>
<accession>A0ABS4SJQ9</accession>
<evidence type="ECO:0000256" key="1">
    <source>
        <dbReference type="SAM" id="MobiDB-lite"/>
    </source>
</evidence>
<name>A0ABS4SJQ9_9PROT</name>
<evidence type="ECO:0000313" key="2">
    <source>
        <dbReference type="EMBL" id="MBP2292796.1"/>
    </source>
</evidence>
<keyword evidence="3" id="KW-1185">Reference proteome</keyword>
<feature type="region of interest" description="Disordered" evidence="1">
    <location>
        <begin position="26"/>
        <end position="45"/>
    </location>
</feature>
<dbReference type="EMBL" id="JAGINP010000008">
    <property type="protein sequence ID" value="MBP2292796.1"/>
    <property type="molecule type" value="Genomic_DNA"/>
</dbReference>
<comment type="caution">
    <text evidence="2">The sequence shown here is derived from an EMBL/GenBank/DDBJ whole genome shotgun (WGS) entry which is preliminary data.</text>
</comment>
<proteinExistence type="predicted"/>